<evidence type="ECO:0000313" key="6">
    <source>
        <dbReference type="Proteomes" id="UP001428817"/>
    </source>
</evidence>
<dbReference type="PROSITE" id="PS51898">
    <property type="entry name" value="TYR_RECOMBINASE"/>
    <property type="match status" value="1"/>
</dbReference>
<dbReference type="PANTHER" id="PTHR30349">
    <property type="entry name" value="PHAGE INTEGRASE-RELATED"/>
    <property type="match status" value="1"/>
</dbReference>
<accession>A0ABP9QRN1</accession>
<dbReference type="Pfam" id="PF00589">
    <property type="entry name" value="Phage_integrase"/>
    <property type="match status" value="1"/>
</dbReference>
<dbReference type="EMBL" id="BAABJP010000032">
    <property type="protein sequence ID" value="GAA5166238.1"/>
    <property type="molecule type" value="Genomic_DNA"/>
</dbReference>
<organism evidence="5 6">
    <name type="scientific">Pseudonocardia eucalypti</name>
    <dbReference type="NCBI Taxonomy" id="648755"/>
    <lineage>
        <taxon>Bacteria</taxon>
        <taxon>Bacillati</taxon>
        <taxon>Actinomycetota</taxon>
        <taxon>Actinomycetes</taxon>
        <taxon>Pseudonocardiales</taxon>
        <taxon>Pseudonocardiaceae</taxon>
        <taxon>Pseudonocardia</taxon>
    </lineage>
</organism>
<keyword evidence="3" id="KW-0233">DNA recombination</keyword>
<dbReference type="InterPro" id="IPR011010">
    <property type="entry name" value="DNA_brk_join_enz"/>
</dbReference>
<gene>
    <name evidence="5" type="ORF">GCM10023321_57270</name>
</gene>
<comment type="similarity">
    <text evidence="1">Belongs to the 'phage' integrase family.</text>
</comment>
<evidence type="ECO:0000256" key="3">
    <source>
        <dbReference type="ARBA" id="ARBA00023172"/>
    </source>
</evidence>
<evidence type="ECO:0000256" key="1">
    <source>
        <dbReference type="ARBA" id="ARBA00008857"/>
    </source>
</evidence>
<reference evidence="6" key="1">
    <citation type="journal article" date="2019" name="Int. J. Syst. Evol. Microbiol.">
        <title>The Global Catalogue of Microorganisms (GCM) 10K type strain sequencing project: providing services to taxonomists for standard genome sequencing and annotation.</title>
        <authorList>
            <consortium name="The Broad Institute Genomics Platform"/>
            <consortium name="The Broad Institute Genome Sequencing Center for Infectious Disease"/>
            <person name="Wu L."/>
            <person name="Ma J."/>
        </authorList>
    </citation>
    <scope>NUCLEOTIDE SEQUENCE [LARGE SCALE GENOMIC DNA]</scope>
    <source>
        <strain evidence="6">JCM 18303</strain>
    </source>
</reference>
<evidence type="ECO:0000259" key="4">
    <source>
        <dbReference type="PROSITE" id="PS51898"/>
    </source>
</evidence>
<dbReference type="PANTHER" id="PTHR30349:SF41">
    <property type="entry name" value="INTEGRASE_RECOMBINASE PROTEIN MJ0367-RELATED"/>
    <property type="match status" value="1"/>
</dbReference>
<protein>
    <submittedName>
        <fullName evidence="5">Tyrosine-type recombinase/integrase</fullName>
    </submittedName>
</protein>
<dbReference type="Proteomes" id="UP001428817">
    <property type="component" value="Unassembled WGS sequence"/>
</dbReference>
<evidence type="ECO:0000313" key="5">
    <source>
        <dbReference type="EMBL" id="GAA5166238.1"/>
    </source>
</evidence>
<sequence>MSALEQALADYLRLRRSLGHQMTEAAWLLPGFVTYLDAREITTVTIEAALAWAQQANAPSGSGRASTIGPRRLTAARGFARYLAGIDPSTEVPPLGLMPHRPRWRRPFIYTPADIDTIMNNAWRTLSPPPRAATYYTLIGLLAASGLRIGEAIKLDRADIDWAQGVLLIRESKFGKSRLVPLHPSTREALQDYSQLRDRLQLGSDQPSFFTSTKGTRLLYACVSLTFRQLVNTSGVGAGAPSPPRLHDVRHTFAVRTLLGWYRARDNVAAKIPWLSTYLGHREPSHTYTYLSAAPELLAMAAARRDTPWREAQR</sequence>
<proteinExistence type="inferred from homology"/>
<keyword evidence="6" id="KW-1185">Reference proteome</keyword>
<feature type="domain" description="Tyr recombinase" evidence="4">
    <location>
        <begin position="105"/>
        <end position="303"/>
    </location>
</feature>
<dbReference type="InterPro" id="IPR050090">
    <property type="entry name" value="Tyrosine_recombinase_XerCD"/>
</dbReference>
<name>A0ABP9QRN1_9PSEU</name>
<comment type="caution">
    <text evidence="5">The sequence shown here is derived from an EMBL/GenBank/DDBJ whole genome shotgun (WGS) entry which is preliminary data.</text>
</comment>
<dbReference type="SUPFAM" id="SSF56349">
    <property type="entry name" value="DNA breaking-rejoining enzymes"/>
    <property type="match status" value="1"/>
</dbReference>
<dbReference type="InterPro" id="IPR013762">
    <property type="entry name" value="Integrase-like_cat_sf"/>
</dbReference>
<dbReference type="InterPro" id="IPR002104">
    <property type="entry name" value="Integrase_catalytic"/>
</dbReference>
<dbReference type="Gene3D" id="1.10.443.10">
    <property type="entry name" value="Intergrase catalytic core"/>
    <property type="match status" value="1"/>
</dbReference>
<dbReference type="RefSeq" id="WP_185060941.1">
    <property type="nucleotide sequence ID" value="NZ_BAABJP010000032.1"/>
</dbReference>
<evidence type="ECO:0000256" key="2">
    <source>
        <dbReference type="ARBA" id="ARBA00023125"/>
    </source>
</evidence>
<keyword evidence="2" id="KW-0238">DNA-binding</keyword>